<keyword evidence="13" id="KW-1185">Reference proteome</keyword>
<dbReference type="InterPro" id="IPR002901">
    <property type="entry name" value="MGlyc_endo_b_GlcNAc-like_dom"/>
</dbReference>
<keyword evidence="8" id="KW-0326">Glycosidase</keyword>
<evidence type="ECO:0000256" key="9">
    <source>
        <dbReference type="ARBA" id="ARBA00023316"/>
    </source>
</evidence>
<dbReference type="GO" id="GO:0071973">
    <property type="term" value="P:bacterial-type flagellum-dependent cell motility"/>
    <property type="evidence" value="ECO:0007669"/>
    <property type="project" value="TreeGrafter"/>
</dbReference>
<evidence type="ECO:0000259" key="11">
    <source>
        <dbReference type="SMART" id="SM00047"/>
    </source>
</evidence>
<dbReference type="InterPro" id="IPR013377">
    <property type="entry name" value="FlgJ"/>
</dbReference>
<evidence type="ECO:0000313" key="13">
    <source>
        <dbReference type="Proteomes" id="UP000270261"/>
    </source>
</evidence>
<dbReference type="GO" id="GO:0042597">
    <property type="term" value="C:periplasmic space"/>
    <property type="evidence" value="ECO:0007669"/>
    <property type="project" value="UniProtKB-SubCell"/>
</dbReference>
<evidence type="ECO:0000256" key="1">
    <source>
        <dbReference type="ARBA" id="ARBA00002954"/>
    </source>
</evidence>
<dbReference type="SMART" id="SM00047">
    <property type="entry name" value="LYZ2"/>
    <property type="match status" value="1"/>
</dbReference>
<dbReference type="GO" id="GO:0071555">
    <property type="term" value="P:cell wall organization"/>
    <property type="evidence" value="ECO:0007669"/>
    <property type="project" value="UniProtKB-KW"/>
</dbReference>
<comment type="subcellular location">
    <subcellularLocation>
        <location evidence="2">Periplasm</location>
    </subcellularLocation>
</comment>
<dbReference type="InterPro" id="IPR019301">
    <property type="entry name" value="Flagellar_prot_FlgJ_N"/>
</dbReference>
<evidence type="ECO:0000256" key="5">
    <source>
        <dbReference type="ARBA" id="ARBA00013433"/>
    </source>
</evidence>
<proteinExistence type="inferred from homology"/>
<evidence type="ECO:0000256" key="3">
    <source>
        <dbReference type="ARBA" id="ARBA00006880"/>
    </source>
</evidence>
<reference evidence="12 13" key="1">
    <citation type="submission" date="2018-11" db="EMBL/GenBank/DDBJ databases">
        <title>Genome sequencing of Lautropia sp. KCOM 2505 (= ChDC F240).</title>
        <authorList>
            <person name="Kook J.-K."/>
            <person name="Park S.-N."/>
            <person name="Lim Y.K."/>
        </authorList>
    </citation>
    <scope>NUCLEOTIDE SEQUENCE [LARGE SCALE GENOMIC DNA]</scope>
    <source>
        <strain evidence="12 13">KCOM 2505</strain>
    </source>
</reference>
<keyword evidence="9" id="KW-0961">Cell wall biogenesis/degradation</keyword>
<dbReference type="GO" id="GO:0016798">
    <property type="term" value="F:hydrolase activity, acting on glycosyl bonds"/>
    <property type="evidence" value="ECO:0007669"/>
    <property type="project" value="UniProtKB-KW"/>
</dbReference>
<keyword evidence="12" id="KW-0969">Cilium</keyword>
<keyword evidence="7 12" id="KW-0378">Hydrolase</keyword>
<keyword evidence="12" id="KW-0966">Cell projection</keyword>
<dbReference type="PANTHER" id="PTHR33308">
    <property type="entry name" value="PEPTIDOGLYCAN HYDROLASE FLGJ"/>
    <property type="match status" value="1"/>
</dbReference>
<organism evidence="12 13">
    <name type="scientific">Lautropia dentalis</name>
    <dbReference type="NCBI Taxonomy" id="2490857"/>
    <lineage>
        <taxon>Bacteria</taxon>
        <taxon>Pseudomonadati</taxon>
        <taxon>Pseudomonadota</taxon>
        <taxon>Betaproteobacteria</taxon>
        <taxon>Burkholderiales</taxon>
        <taxon>Burkholderiaceae</taxon>
        <taxon>Lautropia</taxon>
    </lineage>
</organism>
<dbReference type="Pfam" id="PF10135">
    <property type="entry name" value="Rod-binding"/>
    <property type="match status" value="1"/>
</dbReference>
<dbReference type="PANTHER" id="PTHR33308:SF9">
    <property type="entry name" value="PEPTIDOGLYCAN HYDROLASE FLGJ"/>
    <property type="match status" value="1"/>
</dbReference>
<name>A0A3R8MU09_9BURK</name>
<dbReference type="GO" id="GO:0044780">
    <property type="term" value="P:bacterial-type flagellum assembly"/>
    <property type="evidence" value="ECO:0007669"/>
    <property type="project" value="InterPro"/>
</dbReference>
<keyword evidence="12" id="KW-0282">Flagellum</keyword>
<evidence type="ECO:0000256" key="7">
    <source>
        <dbReference type="ARBA" id="ARBA00022801"/>
    </source>
</evidence>
<sequence length="405" mass="41822">MSLSSSGPGGSSAARADAAVSGLAYDARSLDGLRHASAQDREAIRQVAQQFEALFMRQLLKGMRDAVPKSGMFDGPGSDTFTSMLDTQLSTAAAAQGNGLAALIERQLLGDRGDGPRSAASVSAWSLASGKPFVAGNEDSVGVPADGQQRLAQMRGVSGAGAVASLGTDSMPYQVEGRALAQVPRMSSGGVRGLPGQETDGLVTVGKGPAGHGMTKSEDGPGRAGGLQAADGQAVAGEGLTRLGPVQAAFVQRMWPHAKAAEKSTGLPAAWVVGQAALESGWGQRDIRDAQGLPSHNLFGVKAGRGWKGRTVAAVTTEYVNGVARKSVEMFRRYDSYAEAFADWASLMAANPRYRAVVEARSAREFAEGLEKGGYATDPAYGQKLKATIGSLVGAMTGRRPDAPQ</sequence>
<dbReference type="Gene3D" id="2.10.70.40">
    <property type="entry name" value="peptidoglycan hydrolase"/>
    <property type="match status" value="1"/>
</dbReference>
<comment type="function">
    <text evidence="1">Flagellum-specific muramidase which hydrolyzes the peptidoglycan layer to assemble the rod structure in the periplasmic space.</text>
</comment>
<keyword evidence="6" id="KW-0574">Periplasm</keyword>
<accession>A0A3R8MU09</accession>
<dbReference type="GO" id="GO:0004040">
    <property type="term" value="F:amidase activity"/>
    <property type="evidence" value="ECO:0007669"/>
    <property type="project" value="InterPro"/>
</dbReference>
<dbReference type="InterPro" id="IPR051056">
    <property type="entry name" value="Glycosyl_Hydrolase_73"/>
</dbReference>
<dbReference type="Proteomes" id="UP000270261">
    <property type="component" value="Unassembled WGS sequence"/>
</dbReference>
<evidence type="ECO:0000256" key="10">
    <source>
        <dbReference type="ARBA" id="ARBA00030835"/>
    </source>
</evidence>
<dbReference type="RefSeq" id="WP_125094607.1">
    <property type="nucleotide sequence ID" value="NZ_RRUE01000001.1"/>
</dbReference>
<evidence type="ECO:0000256" key="4">
    <source>
        <dbReference type="ARBA" id="ARBA00007974"/>
    </source>
</evidence>
<feature type="domain" description="Mannosyl-glycoprotein endo-beta-N-acetylglucosamidase-like" evidence="11">
    <location>
        <begin position="240"/>
        <end position="400"/>
    </location>
</feature>
<dbReference type="AlphaFoldDB" id="A0A3R8MU09"/>
<comment type="similarity">
    <text evidence="4">In the C-terminal section; belongs to the glycosyl hydrolase 73 family.</text>
</comment>
<evidence type="ECO:0000256" key="8">
    <source>
        <dbReference type="ARBA" id="ARBA00023295"/>
    </source>
</evidence>
<dbReference type="EMBL" id="RRUE01000001">
    <property type="protein sequence ID" value="RRN45177.1"/>
    <property type="molecule type" value="Genomic_DNA"/>
</dbReference>
<dbReference type="Gene3D" id="1.10.530.10">
    <property type="match status" value="1"/>
</dbReference>
<comment type="similarity">
    <text evidence="3">In the N-terminal section; belongs to the FlgJ family.</text>
</comment>
<evidence type="ECO:0000313" key="12">
    <source>
        <dbReference type="EMBL" id="RRN45177.1"/>
    </source>
</evidence>
<gene>
    <name evidence="12" type="primary">flgJ</name>
    <name evidence="12" type="ORF">EHV23_02730</name>
</gene>
<protein>
    <recommendedName>
        <fullName evidence="5">Peptidoglycan hydrolase FlgJ</fullName>
    </recommendedName>
    <alternativeName>
        <fullName evidence="10">Muramidase FlgJ</fullName>
    </alternativeName>
</protein>
<evidence type="ECO:0000256" key="2">
    <source>
        <dbReference type="ARBA" id="ARBA00004418"/>
    </source>
</evidence>
<dbReference type="NCBIfam" id="TIGR02541">
    <property type="entry name" value="flagell_FlgJ"/>
    <property type="match status" value="1"/>
</dbReference>
<dbReference type="Pfam" id="PF01832">
    <property type="entry name" value="Glucosaminidase"/>
    <property type="match status" value="1"/>
</dbReference>
<evidence type="ECO:0000256" key="6">
    <source>
        <dbReference type="ARBA" id="ARBA00022764"/>
    </source>
</evidence>
<comment type="caution">
    <text evidence="12">The sequence shown here is derived from an EMBL/GenBank/DDBJ whole genome shotgun (WGS) entry which is preliminary data.</text>
</comment>